<reference evidence="2" key="2">
    <citation type="submission" date="2023-05" db="EMBL/GenBank/DDBJ databases">
        <authorList>
            <consortium name="Lawrence Berkeley National Laboratory"/>
            <person name="Steindorff A."/>
            <person name="Hensen N."/>
            <person name="Bonometti L."/>
            <person name="Westerberg I."/>
            <person name="Brannstrom I.O."/>
            <person name="Guillou S."/>
            <person name="Cros-Aarteil S."/>
            <person name="Calhoun S."/>
            <person name="Haridas S."/>
            <person name="Kuo A."/>
            <person name="Mondo S."/>
            <person name="Pangilinan J."/>
            <person name="Riley R."/>
            <person name="Labutti K."/>
            <person name="Andreopoulos B."/>
            <person name="Lipzen A."/>
            <person name="Chen C."/>
            <person name="Yanf M."/>
            <person name="Daum C."/>
            <person name="Ng V."/>
            <person name="Clum A."/>
            <person name="Ohm R."/>
            <person name="Martin F."/>
            <person name="Silar P."/>
            <person name="Natvig D."/>
            <person name="Lalanne C."/>
            <person name="Gautier V."/>
            <person name="Ament-Velasquez S.L."/>
            <person name="Kruys A."/>
            <person name="Hutchinson M.I."/>
            <person name="Powell A.J."/>
            <person name="Barry K."/>
            <person name="Miller A.N."/>
            <person name="Grigoriev I.V."/>
            <person name="Debuchy R."/>
            <person name="Gladieux P."/>
            <person name="Thoren M.H."/>
            <person name="Johannesson H."/>
        </authorList>
    </citation>
    <scope>NUCLEOTIDE SEQUENCE</scope>
    <source>
        <strain evidence="2">PSN309</strain>
    </source>
</reference>
<dbReference type="Pfam" id="PF12013">
    <property type="entry name" value="OrsD"/>
    <property type="match status" value="1"/>
</dbReference>
<evidence type="ECO:0000256" key="1">
    <source>
        <dbReference type="SAM" id="MobiDB-lite"/>
    </source>
</evidence>
<reference evidence="2" key="1">
    <citation type="journal article" date="2023" name="Mol. Phylogenet. Evol.">
        <title>Genome-scale phylogeny and comparative genomics of the fungal order Sordariales.</title>
        <authorList>
            <person name="Hensen N."/>
            <person name="Bonometti L."/>
            <person name="Westerberg I."/>
            <person name="Brannstrom I.O."/>
            <person name="Guillou S."/>
            <person name="Cros-Aarteil S."/>
            <person name="Calhoun S."/>
            <person name="Haridas S."/>
            <person name="Kuo A."/>
            <person name="Mondo S."/>
            <person name="Pangilinan J."/>
            <person name="Riley R."/>
            <person name="LaButti K."/>
            <person name="Andreopoulos B."/>
            <person name="Lipzen A."/>
            <person name="Chen C."/>
            <person name="Yan M."/>
            <person name="Daum C."/>
            <person name="Ng V."/>
            <person name="Clum A."/>
            <person name="Steindorff A."/>
            <person name="Ohm R.A."/>
            <person name="Martin F."/>
            <person name="Silar P."/>
            <person name="Natvig D.O."/>
            <person name="Lalanne C."/>
            <person name="Gautier V."/>
            <person name="Ament-Velasquez S.L."/>
            <person name="Kruys A."/>
            <person name="Hutchinson M.I."/>
            <person name="Powell A.J."/>
            <person name="Barry K."/>
            <person name="Miller A.N."/>
            <person name="Grigoriev I.V."/>
            <person name="Debuchy R."/>
            <person name="Gladieux P."/>
            <person name="Hiltunen Thoren M."/>
            <person name="Johannesson H."/>
        </authorList>
    </citation>
    <scope>NUCLEOTIDE SEQUENCE</scope>
    <source>
        <strain evidence="2">PSN309</strain>
    </source>
</reference>
<gene>
    <name evidence="2" type="ORF">QBC35DRAFT_468354</name>
</gene>
<dbReference type="Proteomes" id="UP001302126">
    <property type="component" value="Unassembled WGS sequence"/>
</dbReference>
<accession>A0AAN6WHX1</accession>
<feature type="non-terminal residue" evidence="2">
    <location>
        <position position="285"/>
    </location>
</feature>
<keyword evidence="3" id="KW-1185">Reference proteome</keyword>
<evidence type="ECO:0000313" key="2">
    <source>
        <dbReference type="EMBL" id="KAK4182084.1"/>
    </source>
</evidence>
<proteinExistence type="predicted"/>
<dbReference type="AlphaFoldDB" id="A0AAN6WHX1"/>
<comment type="caution">
    <text evidence="2">The sequence shown here is derived from an EMBL/GenBank/DDBJ whole genome shotgun (WGS) entry which is preliminary data.</text>
</comment>
<feature type="compositionally biased region" description="Basic and acidic residues" evidence="1">
    <location>
        <begin position="217"/>
        <end position="241"/>
    </location>
</feature>
<organism evidence="2 3">
    <name type="scientific">Podospora australis</name>
    <dbReference type="NCBI Taxonomy" id="1536484"/>
    <lineage>
        <taxon>Eukaryota</taxon>
        <taxon>Fungi</taxon>
        <taxon>Dikarya</taxon>
        <taxon>Ascomycota</taxon>
        <taxon>Pezizomycotina</taxon>
        <taxon>Sordariomycetes</taxon>
        <taxon>Sordariomycetidae</taxon>
        <taxon>Sordariales</taxon>
        <taxon>Podosporaceae</taxon>
        <taxon>Podospora</taxon>
    </lineage>
</organism>
<feature type="region of interest" description="Disordered" evidence="1">
    <location>
        <begin position="210"/>
        <end position="241"/>
    </location>
</feature>
<name>A0AAN6WHX1_9PEZI</name>
<dbReference type="EMBL" id="MU864770">
    <property type="protein sequence ID" value="KAK4182084.1"/>
    <property type="molecule type" value="Genomic_DNA"/>
</dbReference>
<sequence>MHPFDRAFVILPQQRIAVCRSCRNAVFPQSIRTHVNTQHRYMPAQERGQVVERALELQRQGVLSPDIDGVRFSGPEDAAVADLPVWRDGKKCTAPGPDGRPCGHIQRSTQGIQKHCRDVHGWVNERARGRKSGAVPPGGEGDMWIDGVRCQRFGQAGVLDQFTALAETVKENDRSAAAVIGEQSRFSANMWVRRTDWPRHLRGFDREWLAGMAQTPDPEKREERNYGEEEDKGKDKGKDERAASEEALARVLLAAELVIWRAQRASRVEIVGSAAINYISRREAG</sequence>
<protein>
    <submittedName>
        <fullName evidence="2">Uncharacterized protein</fullName>
    </submittedName>
</protein>
<dbReference type="InterPro" id="IPR022698">
    <property type="entry name" value="OrsD"/>
</dbReference>
<evidence type="ECO:0000313" key="3">
    <source>
        <dbReference type="Proteomes" id="UP001302126"/>
    </source>
</evidence>